<organism evidence="10 11">
    <name type="scientific">Malacoplasma penetrans (strain HF-2)</name>
    <name type="common">Mycoplasma penetrans</name>
    <dbReference type="NCBI Taxonomy" id="272633"/>
    <lineage>
        <taxon>Bacteria</taxon>
        <taxon>Bacillati</taxon>
        <taxon>Mycoplasmatota</taxon>
        <taxon>Mycoplasmoidales</taxon>
        <taxon>Mycoplasmoidaceae</taxon>
        <taxon>Malacoplasma</taxon>
    </lineage>
</organism>
<feature type="active site" description="Thioimidate intermediate" evidence="5">
    <location>
        <position position="307"/>
    </location>
</feature>
<dbReference type="HOGENOM" id="CLU_022552_2_1_14"/>
<protein>
    <submittedName>
        <fullName evidence="10">Inosine-5'-monophosphate dehydrogenase</fullName>
    </submittedName>
</protein>
<dbReference type="KEGG" id="mpe:MYPE3150"/>
<evidence type="ECO:0000313" key="10">
    <source>
        <dbReference type="EMBL" id="BAC44107.1"/>
    </source>
</evidence>
<feature type="active site" description="Proton acceptor" evidence="5">
    <location>
        <position position="403"/>
    </location>
</feature>
<evidence type="ECO:0000259" key="9">
    <source>
        <dbReference type="PROSITE" id="PS51371"/>
    </source>
</evidence>
<dbReference type="CDD" id="cd00381">
    <property type="entry name" value="IMPDH"/>
    <property type="match status" value="1"/>
</dbReference>
<feature type="binding site" description="in other chain" evidence="7">
    <location>
        <position position="307"/>
    </location>
    <ligand>
        <name>K(+)</name>
        <dbReference type="ChEBI" id="CHEBI:29103"/>
        <note>ligand shared between two tetrameric partners</note>
    </ligand>
</feature>
<evidence type="ECO:0000256" key="5">
    <source>
        <dbReference type="PIRSR" id="PIRSR000130-1"/>
    </source>
</evidence>
<name>Q8EW89_MALP2</name>
<sequence length="483" mass="52650">MLFMKEIKRTLTFDDVLLRPQYSEVLPKETDVRTTLSSRFQMKIPIMSASMDTVTEIEMAYNMSLNGGIGVIHKNLSHSQQSNMIKQIKHIKNGLYYNIMAFESSNKISMIKEKVFDEYLDDCIFVTVNGSIVNIVSKEDLENKKIDSNSTLESIGRKKIIFAKDSSSLEEILKIMDENKLDFMPIVSETTNGIIAVAKRKWLVPYLNSDDPLIDSKERPKVCGAIGVTEDSIERAKLLIAAGVDAIIIDCAHGHSKKVIELTREIKKLFPKLFLIVGNVVTANGVNDLYKAGADAVKIGVGPGAICTTRTVSGVGIPQFSAILECYEEAKKLNIPIIADGGIKNSGDMVKALAAGADAVMLGSLLAGCDESPSVKVMHNNKMYKQYRGMGSIAAMKAGSSDRYGQDGIKKLVAEGVEGLMPYIGPVKESLYQLVGGLKSGMGYVGAKTLTDLKNKAEFVEQTGIGLKESSTHSIVLLSEQSK</sequence>
<evidence type="ECO:0000256" key="8">
    <source>
        <dbReference type="PROSITE-ProRule" id="PRU00703"/>
    </source>
</evidence>
<evidence type="ECO:0000256" key="1">
    <source>
        <dbReference type="ARBA" id="ARBA00005502"/>
    </source>
</evidence>
<dbReference type="InterPro" id="IPR005990">
    <property type="entry name" value="IMP_DH"/>
</dbReference>
<dbReference type="InterPro" id="IPR001093">
    <property type="entry name" value="IMP_DH_GMPRt"/>
</dbReference>
<evidence type="ECO:0000256" key="4">
    <source>
        <dbReference type="ARBA" id="ARBA00023122"/>
    </source>
</evidence>
<dbReference type="GO" id="GO:0006183">
    <property type="term" value="P:GTP biosynthetic process"/>
    <property type="evidence" value="ECO:0007669"/>
    <property type="project" value="TreeGrafter"/>
</dbReference>
<dbReference type="STRING" id="272633.gene:10731419"/>
<feature type="binding site" description="in other chain" evidence="7">
    <location>
        <position position="304"/>
    </location>
    <ligand>
        <name>K(+)</name>
        <dbReference type="ChEBI" id="CHEBI:29103"/>
        <note>ligand shared between two tetrameric partners</note>
    </ligand>
</feature>
<dbReference type="AlphaFoldDB" id="Q8EW89"/>
<comment type="similarity">
    <text evidence="1">Belongs to the IMPDH/GMPR family.</text>
</comment>
<dbReference type="FunFam" id="3.20.20.70:FF:000424">
    <property type="entry name" value="Inosine-5'-monophosphate dehydrogenase 2"/>
    <property type="match status" value="1"/>
</dbReference>
<evidence type="ECO:0000256" key="3">
    <source>
        <dbReference type="ARBA" id="ARBA00023002"/>
    </source>
</evidence>
<dbReference type="Gene3D" id="3.20.20.70">
    <property type="entry name" value="Aldolase class I"/>
    <property type="match status" value="1"/>
</dbReference>
<dbReference type="Pfam" id="PF00478">
    <property type="entry name" value="IMPDH"/>
    <property type="match status" value="1"/>
</dbReference>
<dbReference type="InterPro" id="IPR013785">
    <property type="entry name" value="Aldolase_TIM"/>
</dbReference>
<dbReference type="SUPFAM" id="SSF51412">
    <property type="entry name" value="Inosine monophosphate dehydrogenase (IMPDH)"/>
    <property type="match status" value="1"/>
</dbReference>
<gene>
    <name evidence="10" type="ordered locus">MYPE3150</name>
</gene>
<dbReference type="SMART" id="SM01240">
    <property type="entry name" value="IMPDH"/>
    <property type="match status" value="1"/>
</dbReference>
<evidence type="ECO:0000256" key="6">
    <source>
        <dbReference type="PIRSR" id="PIRSR000130-3"/>
    </source>
</evidence>
<dbReference type="GO" id="GO:0046872">
    <property type="term" value="F:metal ion binding"/>
    <property type="evidence" value="ECO:0007669"/>
    <property type="project" value="UniProtKB-KW"/>
</dbReference>
<dbReference type="InterPro" id="IPR000644">
    <property type="entry name" value="CBS_dom"/>
</dbReference>
<keyword evidence="2" id="KW-0479">Metal-binding</keyword>
<keyword evidence="6" id="KW-0520">NAD</keyword>
<dbReference type="InterPro" id="IPR046342">
    <property type="entry name" value="CBS_dom_sf"/>
</dbReference>
<dbReference type="Proteomes" id="UP000002522">
    <property type="component" value="Chromosome"/>
</dbReference>
<dbReference type="GO" id="GO:0003938">
    <property type="term" value="F:IMP dehydrogenase activity"/>
    <property type="evidence" value="ECO:0007669"/>
    <property type="project" value="InterPro"/>
</dbReference>
<dbReference type="SUPFAM" id="SSF54631">
    <property type="entry name" value="CBS-domain pair"/>
    <property type="match status" value="1"/>
</dbReference>
<dbReference type="FunCoup" id="Q8EW89">
    <property type="interactions" value="197"/>
</dbReference>
<dbReference type="PANTHER" id="PTHR11911">
    <property type="entry name" value="INOSINE-5-MONOPHOSPHATE DEHYDROGENASE RELATED"/>
    <property type="match status" value="1"/>
</dbReference>
<reference evidence="10 11" key="1">
    <citation type="journal article" date="2002" name="Nucleic Acids Res.">
        <title>The complete genomic sequence of Mycoplasma penetrans, an intracellular bacterial pathogen in humans.</title>
        <authorList>
            <person name="Sasaki Y."/>
            <person name="Ishikawa J."/>
            <person name="Yamashita A."/>
            <person name="Oshima K."/>
            <person name="Kenri T."/>
            <person name="Furuya K."/>
            <person name="Yoshino C."/>
            <person name="Horino A."/>
            <person name="Shiba T."/>
            <person name="Sasaki T."/>
            <person name="Hattori M."/>
        </authorList>
    </citation>
    <scope>NUCLEOTIDE SEQUENCE [LARGE SCALE GENOMIC DNA]</scope>
    <source>
        <strain evidence="10 11">HF-2</strain>
    </source>
</reference>
<accession>Q8EW89</accession>
<keyword evidence="4 8" id="KW-0129">CBS domain</keyword>
<dbReference type="PROSITE" id="PS51371">
    <property type="entry name" value="CBS"/>
    <property type="match status" value="1"/>
</dbReference>
<evidence type="ECO:0000313" key="11">
    <source>
        <dbReference type="Proteomes" id="UP000002522"/>
    </source>
</evidence>
<evidence type="ECO:0000256" key="7">
    <source>
        <dbReference type="PIRSR" id="PIRSR000130-4"/>
    </source>
</evidence>
<keyword evidence="7" id="KW-0630">Potassium</keyword>
<dbReference type="PANTHER" id="PTHR11911:SF111">
    <property type="entry name" value="INOSINE-5'-MONOPHOSPHATE DEHYDROGENASE"/>
    <property type="match status" value="1"/>
</dbReference>
<feature type="binding site" description="in other chain" evidence="7">
    <location>
        <position position="302"/>
    </location>
    <ligand>
        <name>K(+)</name>
        <dbReference type="ChEBI" id="CHEBI:29103"/>
        <note>ligand shared between two tetrameric partners</note>
    </ligand>
</feature>
<dbReference type="PIRSF" id="PIRSF000130">
    <property type="entry name" value="IMPDH"/>
    <property type="match status" value="1"/>
</dbReference>
<feature type="domain" description="CBS" evidence="9">
    <location>
        <begin position="155"/>
        <end position="216"/>
    </location>
</feature>
<dbReference type="eggNOG" id="COG0516">
    <property type="taxonomic scope" value="Bacteria"/>
</dbReference>
<dbReference type="InParanoid" id="Q8EW89"/>
<evidence type="ECO:0000256" key="2">
    <source>
        <dbReference type="ARBA" id="ARBA00022723"/>
    </source>
</evidence>
<feature type="binding site" evidence="6">
    <location>
        <begin position="300"/>
        <end position="302"/>
    </location>
    <ligand>
        <name>NAD(+)</name>
        <dbReference type="ChEBI" id="CHEBI:57540"/>
    </ligand>
</feature>
<proteinExistence type="inferred from homology"/>
<keyword evidence="11" id="KW-1185">Reference proteome</keyword>
<feature type="binding site" evidence="6">
    <location>
        <begin position="250"/>
        <end position="252"/>
    </location>
    <ligand>
        <name>NAD(+)</name>
        <dbReference type="ChEBI" id="CHEBI:57540"/>
    </ligand>
</feature>
<dbReference type="Pfam" id="PF00571">
    <property type="entry name" value="CBS"/>
    <property type="match status" value="1"/>
</dbReference>
<dbReference type="EMBL" id="BA000026">
    <property type="protein sequence ID" value="BAC44107.1"/>
    <property type="molecule type" value="Genomic_DNA"/>
</dbReference>
<keyword evidence="3" id="KW-0560">Oxidoreductase</keyword>